<gene>
    <name evidence="2" type="ORF">Nlim_1987</name>
</gene>
<reference evidence="2" key="1">
    <citation type="journal article" date="2011" name="PLoS ONE">
        <title>Genome of a low-salinity ammonia-oxidizing archaeon determined by single-cell and metagenomic analysis.</title>
        <authorList>
            <person name="Blainey P.C."/>
            <person name="Mosier A.C."/>
            <person name="Potanina A."/>
            <person name="Francis C.A."/>
            <person name="Quake S.R."/>
        </authorList>
    </citation>
    <scope>NUCLEOTIDE SEQUENCE [LARGE SCALE GENOMIC DNA]</scope>
    <source>
        <strain evidence="2">SFB1</strain>
    </source>
</reference>
<comment type="caution">
    <text evidence="2">The sequence shown here is derived from an EMBL/GenBank/DDBJ whole genome shotgun (WGS) entry which is preliminary data.</text>
</comment>
<evidence type="ECO:0000259" key="1">
    <source>
        <dbReference type="Pfam" id="PF01370"/>
    </source>
</evidence>
<dbReference type="SUPFAM" id="SSF51735">
    <property type="entry name" value="NAD(P)-binding Rossmann-fold domains"/>
    <property type="match status" value="1"/>
</dbReference>
<dbReference type="EMBL" id="AEGP01000066">
    <property type="protein sequence ID" value="EGG41180.1"/>
    <property type="molecule type" value="Genomic_DNA"/>
</dbReference>
<protein>
    <submittedName>
        <fullName evidence="2">Nucleoside-diphosphate-sugar epimerase</fullName>
    </submittedName>
</protein>
<dbReference type="InterPro" id="IPR001509">
    <property type="entry name" value="Epimerase_deHydtase"/>
</dbReference>
<dbReference type="InterPro" id="IPR036291">
    <property type="entry name" value="NAD(P)-bd_dom_sf"/>
</dbReference>
<organism evidence="2">
    <name type="scientific">Candidatus Nitrosarchaeum limnium SFB1</name>
    <dbReference type="NCBI Taxonomy" id="886738"/>
    <lineage>
        <taxon>Archaea</taxon>
        <taxon>Nitrososphaerota</taxon>
        <taxon>Nitrososphaeria</taxon>
        <taxon>Nitrosopumilales</taxon>
        <taxon>Nitrosopumilaceae</taxon>
        <taxon>Nitrosarchaeum</taxon>
    </lineage>
</organism>
<proteinExistence type="predicted"/>
<dbReference type="Proteomes" id="UP000004348">
    <property type="component" value="Chromosome"/>
</dbReference>
<evidence type="ECO:0000313" key="2">
    <source>
        <dbReference type="EMBL" id="EGG41180.1"/>
    </source>
</evidence>
<feature type="domain" description="NAD-dependent epimerase/dehydratase" evidence="1">
    <location>
        <begin position="3"/>
        <end position="164"/>
    </location>
</feature>
<dbReference type="Gene3D" id="3.40.50.720">
    <property type="entry name" value="NAD(P)-binding Rossmann-like Domain"/>
    <property type="match status" value="1"/>
</dbReference>
<accession>F3KNK5</accession>
<dbReference type="PANTHER" id="PTHR43725">
    <property type="entry name" value="UDP-GLUCOSE 4-EPIMERASE"/>
    <property type="match status" value="1"/>
</dbReference>
<dbReference type="Pfam" id="PF01370">
    <property type="entry name" value="Epimerase"/>
    <property type="match status" value="1"/>
</dbReference>
<sequence length="168" mass="18812">MKILVTGGTGFIGKYLVESLLKNENIVTIFDNFSNSDKKNVSFFTDRKIRFFEGDITNFEDINKAVEEQDMVIHLAAKISVEESLKNPTETFRVNVDGTKNILFSCKKNNVKKIIVASSAAVYGEGSPNVKLTEKSKTNPISPYGESKIKMEDEIKKLHQSVGLIILF</sequence>
<dbReference type="AlphaFoldDB" id="F3KNK5"/>
<name>F3KNK5_9ARCH</name>
<dbReference type="HOGENOM" id="CLU_007383_1_8_2"/>
<dbReference type="STRING" id="886738.Nlim_1987"/>